<reference evidence="2" key="1">
    <citation type="journal article" date="2019" name="Int. J. Syst. Evol. Microbiol.">
        <title>The Global Catalogue of Microorganisms (GCM) 10K type strain sequencing project: providing services to taxonomists for standard genome sequencing and annotation.</title>
        <authorList>
            <consortium name="The Broad Institute Genomics Platform"/>
            <consortium name="The Broad Institute Genome Sequencing Center for Infectious Disease"/>
            <person name="Wu L."/>
            <person name="Ma J."/>
        </authorList>
    </citation>
    <scope>NUCLEOTIDE SEQUENCE [LARGE SCALE GENOMIC DNA]</scope>
    <source>
        <strain evidence="2">JCM 16114</strain>
    </source>
</reference>
<name>A0ABP5NWP0_9ACTN</name>
<organism evidence="1 2">
    <name type="scientific">Nonomuraea monospora</name>
    <dbReference type="NCBI Taxonomy" id="568818"/>
    <lineage>
        <taxon>Bacteria</taxon>
        <taxon>Bacillati</taxon>
        <taxon>Actinomycetota</taxon>
        <taxon>Actinomycetes</taxon>
        <taxon>Streptosporangiales</taxon>
        <taxon>Streptosporangiaceae</taxon>
        <taxon>Nonomuraea</taxon>
    </lineage>
</organism>
<sequence>MPEGLTISFPSMTSTWKPGRGGWASNKSLAVRGMGSLVFSGWVAGGSIAMASIETVPSCSNGYAKYATIPSPSAIESAAFGASRPAPKA</sequence>
<protein>
    <submittedName>
        <fullName evidence="1">Uncharacterized protein</fullName>
    </submittedName>
</protein>
<evidence type="ECO:0000313" key="1">
    <source>
        <dbReference type="EMBL" id="GAA2203799.1"/>
    </source>
</evidence>
<dbReference type="Proteomes" id="UP001499843">
    <property type="component" value="Unassembled WGS sequence"/>
</dbReference>
<accession>A0ABP5NWP0</accession>
<proteinExistence type="predicted"/>
<keyword evidence="2" id="KW-1185">Reference proteome</keyword>
<evidence type="ECO:0000313" key="2">
    <source>
        <dbReference type="Proteomes" id="UP001499843"/>
    </source>
</evidence>
<comment type="caution">
    <text evidence="1">The sequence shown here is derived from an EMBL/GenBank/DDBJ whole genome shotgun (WGS) entry which is preliminary data.</text>
</comment>
<gene>
    <name evidence="1" type="ORF">GCM10009850_000200</name>
</gene>
<dbReference type="EMBL" id="BAAAQX010000001">
    <property type="protein sequence ID" value="GAA2203799.1"/>
    <property type="molecule type" value="Genomic_DNA"/>
</dbReference>